<reference evidence="4" key="2">
    <citation type="submission" date="2020-09" db="EMBL/GenBank/DDBJ databases">
        <authorList>
            <person name="Sun Q."/>
            <person name="Zhou Y."/>
        </authorList>
    </citation>
    <scope>NUCLEOTIDE SEQUENCE</scope>
    <source>
        <strain evidence="4">CGMCC 1.12827</strain>
    </source>
</reference>
<dbReference type="GO" id="GO:0016994">
    <property type="term" value="F:precorrin-6A reductase activity"/>
    <property type="evidence" value="ECO:0007669"/>
    <property type="project" value="InterPro"/>
</dbReference>
<evidence type="ECO:0000256" key="1">
    <source>
        <dbReference type="ARBA" id="ARBA00004953"/>
    </source>
</evidence>
<sequence>MAVLVLGGTAQARMLAQRCAHESIPTVSSLAGRVRDPALPAGEVRIGGFGGVDGLVDWLRAARPGAIIDATHPFAQAISRHAAAAAEVTGIPLCTLVRPEWTPGPGDDWQLVDTVDDAARRIADHAVDRVFITTGRRDLAAFAHLAAWCLIRVVDPPAPPLPARHQLITDRGPYEFDAERTLLRDNGIEMLVTKNSGGAHTRPKLDAAAELGLPVVMVRRPPLPTGVTTVETVEAALAWLRGVEAHGR</sequence>
<dbReference type="GO" id="GO:0009236">
    <property type="term" value="P:cobalamin biosynthetic process"/>
    <property type="evidence" value="ECO:0007669"/>
    <property type="project" value="UniProtKB-KW"/>
</dbReference>
<keyword evidence="5" id="KW-1185">Reference proteome</keyword>
<keyword evidence="2" id="KW-0169">Cobalamin biosynthesis</keyword>
<dbReference type="EMBL" id="BMGC01000005">
    <property type="protein sequence ID" value="GGB24125.1"/>
    <property type="molecule type" value="Genomic_DNA"/>
</dbReference>
<dbReference type="PROSITE" id="PS51014">
    <property type="entry name" value="COBK_CBIJ"/>
    <property type="match status" value="1"/>
</dbReference>
<protein>
    <submittedName>
        <fullName evidence="4">Precorrin-6A reductase</fullName>
    </submittedName>
</protein>
<evidence type="ECO:0000313" key="4">
    <source>
        <dbReference type="EMBL" id="GGB24125.1"/>
    </source>
</evidence>
<comment type="pathway">
    <text evidence="1">Cofactor biosynthesis; adenosylcobalamin biosynthesis.</text>
</comment>
<dbReference type="PANTHER" id="PTHR36925:SF1">
    <property type="entry name" value="COBALT-PRECORRIN-6A REDUCTASE"/>
    <property type="match status" value="1"/>
</dbReference>
<gene>
    <name evidence="4" type="primary">cobK</name>
    <name evidence="4" type="ORF">GCM10011489_10490</name>
</gene>
<evidence type="ECO:0000256" key="2">
    <source>
        <dbReference type="ARBA" id="ARBA00022573"/>
    </source>
</evidence>
<name>A0A916T1T8_9ACTN</name>
<evidence type="ECO:0000256" key="3">
    <source>
        <dbReference type="ARBA" id="ARBA00023002"/>
    </source>
</evidence>
<dbReference type="Proteomes" id="UP000621454">
    <property type="component" value="Unassembled WGS sequence"/>
</dbReference>
<proteinExistence type="predicted"/>
<dbReference type="Pfam" id="PF02571">
    <property type="entry name" value="CbiJ"/>
    <property type="match status" value="1"/>
</dbReference>
<dbReference type="InterPro" id="IPR003723">
    <property type="entry name" value="Precorrin-6x_reduct"/>
</dbReference>
<accession>A0A916T1T8</accession>
<keyword evidence="3" id="KW-0560">Oxidoreductase</keyword>
<evidence type="ECO:0000313" key="5">
    <source>
        <dbReference type="Proteomes" id="UP000621454"/>
    </source>
</evidence>
<dbReference type="AlphaFoldDB" id="A0A916T1T8"/>
<reference evidence="4" key="1">
    <citation type="journal article" date="2014" name="Int. J. Syst. Evol. Microbiol.">
        <title>Complete genome sequence of Corynebacterium casei LMG S-19264T (=DSM 44701T), isolated from a smear-ripened cheese.</title>
        <authorList>
            <consortium name="US DOE Joint Genome Institute (JGI-PGF)"/>
            <person name="Walter F."/>
            <person name="Albersmeier A."/>
            <person name="Kalinowski J."/>
            <person name="Ruckert C."/>
        </authorList>
    </citation>
    <scope>NUCLEOTIDE SEQUENCE</scope>
    <source>
        <strain evidence="4">CGMCC 1.12827</strain>
    </source>
</reference>
<dbReference type="NCBIfam" id="TIGR00715">
    <property type="entry name" value="precor6x_red"/>
    <property type="match status" value="1"/>
</dbReference>
<dbReference type="NCBIfam" id="NF005968">
    <property type="entry name" value="PRK08057.1-2"/>
    <property type="match status" value="1"/>
</dbReference>
<dbReference type="PANTHER" id="PTHR36925">
    <property type="entry name" value="COBALT-PRECORRIN-6A REDUCTASE"/>
    <property type="match status" value="1"/>
</dbReference>
<dbReference type="RefSeq" id="WP_188585541.1">
    <property type="nucleotide sequence ID" value="NZ_BMGC01000005.1"/>
</dbReference>
<organism evidence="4 5">
    <name type="scientific">Gordonia jinhuaensis</name>
    <dbReference type="NCBI Taxonomy" id="1517702"/>
    <lineage>
        <taxon>Bacteria</taxon>
        <taxon>Bacillati</taxon>
        <taxon>Actinomycetota</taxon>
        <taxon>Actinomycetes</taxon>
        <taxon>Mycobacteriales</taxon>
        <taxon>Gordoniaceae</taxon>
        <taxon>Gordonia</taxon>
    </lineage>
</organism>
<comment type="caution">
    <text evidence="4">The sequence shown here is derived from an EMBL/GenBank/DDBJ whole genome shotgun (WGS) entry which is preliminary data.</text>
</comment>